<dbReference type="RefSeq" id="WP_121481138.1">
    <property type="nucleotide sequence ID" value="NZ_CP032707.1"/>
</dbReference>
<dbReference type="AlphaFoldDB" id="A0A494RCD6"/>
<sequence>MAAVVKRFQATATSLSQIEELRSQLEAAGFDGVGICFERMATGKIDTFVTYVTGPADSAGSSEGSR</sequence>
<protein>
    <submittedName>
        <fullName evidence="1">Uncharacterized protein</fullName>
    </submittedName>
</protein>
<accession>A0A494RCD6</accession>
<dbReference type="EMBL" id="CP032707">
    <property type="protein sequence ID" value="AYG93978.1"/>
    <property type="molecule type" value="Genomic_DNA"/>
</dbReference>
<gene>
    <name evidence="1" type="ORF">D8I30_01320</name>
</gene>
<dbReference type="Proteomes" id="UP000276984">
    <property type="component" value="Chromosome"/>
</dbReference>
<keyword evidence="2" id="KW-1185">Reference proteome</keyword>
<evidence type="ECO:0000313" key="2">
    <source>
        <dbReference type="Proteomes" id="UP000276984"/>
    </source>
</evidence>
<organism evidence="1 2">
    <name type="scientific">Brevundimonas naejangsanensis</name>
    <dbReference type="NCBI Taxonomy" id="588932"/>
    <lineage>
        <taxon>Bacteria</taxon>
        <taxon>Pseudomonadati</taxon>
        <taxon>Pseudomonadota</taxon>
        <taxon>Alphaproteobacteria</taxon>
        <taxon>Caulobacterales</taxon>
        <taxon>Caulobacteraceae</taxon>
        <taxon>Brevundimonas</taxon>
    </lineage>
</organism>
<proteinExistence type="predicted"/>
<evidence type="ECO:0000313" key="1">
    <source>
        <dbReference type="EMBL" id="AYG93978.1"/>
    </source>
</evidence>
<reference evidence="1 2" key="1">
    <citation type="submission" date="2018-10" db="EMBL/GenBank/DDBJ databases">
        <title>Complete genome sequence of Brevundimonas naejangsanensis BRV3.</title>
        <authorList>
            <person name="Berrios L."/>
            <person name="Ely B."/>
        </authorList>
    </citation>
    <scope>NUCLEOTIDE SEQUENCE [LARGE SCALE GENOMIC DNA]</scope>
    <source>
        <strain evidence="1 2">BRV3</strain>
    </source>
</reference>
<name>A0A494RCD6_9CAUL</name>